<feature type="domain" description="DC1" evidence="3">
    <location>
        <begin position="465"/>
        <end position="511"/>
    </location>
</feature>
<protein>
    <recommendedName>
        <fullName evidence="3">DC1 domain-containing protein</fullName>
    </recommendedName>
</protein>
<dbReference type="PANTHER" id="PTHR31170">
    <property type="entry name" value="BNAC04G53230D PROTEIN"/>
    <property type="match status" value="1"/>
</dbReference>
<dbReference type="InterPro" id="IPR004158">
    <property type="entry name" value="DUF247_pln"/>
</dbReference>
<proteinExistence type="predicted"/>
<gene>
    <name evidence="4" type="ORF">ZIOFF_041998</name>
</gene>
<reference evidence="4 5" key="1">
    <citation type="submission" date="2020-08" db="EMBL/GenBank/DDBJ databases">
        <title>Plant Genome Project.</title>
        <authorList>
            <person name="Zhang R.-G."/>
        </authorList>
    </citation>
    <scope>NUCLEOTIDE SEQUENCE [LARGE SCALE GENOMIC DNA]</scope>
    <source>
        <tissue evidence="4">Rhizome</tissue>
    </source>
</reference>
<evidence type="ECO:0000313" key="5">
    <source>
        <dbReference type="Proteomes" id="UP000734854"/>
    </source>
</evidence>
<keyword evidence="2" id="KW-0472">Membrane</keyword>
<dbReference type="Proteomes" id="UP000734854">
    <property type="component" value="Unassembled WGS sequence"/>
</dbReference>
<evidence type="ECO:0000256" key="1">
    <source>
        <dbReference type="ARBA" id="ARBA00022737"/>
    </source>
</evidence>
<evidence type="ECO:0000313" key="4">
    <source>
        <dbReference type="EMBL" id="KAG6502109.1"/>
    </source>
</evidence>
<evidence type="ECO:0000259" key="3">
    <source>
        <dbReference type="Pfam" id="PF03107"/>
    </source>
</evidence>
<dbReference type="PANTHER" id="PTHR31170:SF25">
    <property type="entry name" value="BNAA09G04570D PROTEIN"/>
    <property type="match status" value="1"/>
</dbReference>
<dbReference type="InterPro" id="IPR004146">
    <property type="entry name" value="DC1"/>
</dbReference>
<comment type="caution">
    <text evidence="4">The sequence shown here is derived from an EMBL/GenBank/DDBJ whole genome shotgun (WGS) entry which is preliminary data.</text>
</comment>
<keyword evidence="1" id="KW-0677">Repeat</keyword>
<keyword evidence="5" id="KW-1185">Reference proteome</keyword>
<dbReference type="EMBL" id="JACMSC010000011">
    <property type="protein sequence ID" value="KAG6502109.1"/>
    <property type="molecule type" value="Genomic_DNA"/>
</dbReference>
<keyword evidence="2" id="KW-1133">Transmembrane helix</keyword>
<name>A0A8J5GCN3_ZINOF</name>
<organism evidence="4 5">
    <name type="scientific">Zingiber officinale</name>
    <name type="common">Ginger</name>
    <name type="synonym">Amomum zingiber</name>
    <dbReference type="NCBI Taxonomy" id="94328"/>
    <lineage>
        <taxon>Eukaryota</taxon>
        <taxon>Viridiplantae</taxon>
        <taxon>Streptophyta</taxon>
        <taxon>Embryophyta</taxon>
        <taxon>Tracheophyta</taxon>
        <taxon>Spermatophyta</taxon>
        <taxon>Magnoliopsida</taxon>
        <taxon>Liliopsida</taxon>
        <taxon>Zingiberales</taxon>
        <taxon>Zingiberaceae</taxon>
        <taxon>Zingiber</taxon>
    </lineage>
</organism>
<dbReference type="Pfam" id="PF03140">
    <property type="entry name" value="DUF247"/>
    <property type="match status" value="1"/>
</dbReference>
<accession>A0A8J5GCN3</accession>
<keyword evidence="2" id="KW-0812">Transmembrane</keyword>
<dbReference type="AlphaFoldDB" id="A0A8J5GCN3"/>
<sequence length="713" mass="79336">MGSAVLTGWESVGLPLDEAWIVSLEQKLSETDWEPWLTDPASIFRVPHHIRDDDAKLYDPKVVSLGPYHRDADRLLPMNRLKWHSLKKFLGRSTCYALFDYLRLIKVSERRARAAYADDLASISSNDFAQMMLLDGCFVVETILLWKIGVGCRLEAAQNPIASTSWSLPVVARDMLMLENQIPFFLLQLLFDYAFPRQLDFAECAVEFFAAFADMELELPPDGARKGSFCHLLHLFHSCINPRKDAGEAKSRTKLFSQANKSRTTRVKSIPSATRLSKSGVKFTRKRTRNMLDITFHNGKMQIPQLAVNGHFDTLFRNLIAFEQGYKCVSRYVTSYASLMDCIIDTPEDVTLLQKGEIIVNGLGNNQDVAALFNKLCSGAAIDDGKGNLASVFEDANRHYKRNCNHCMSILRRDYFGNPWSVIALMAAILLFILTSMQRCTRCWPTINSVDTTYARLPQKLRHPAHPTHLLTLRFLPNYASSRFLCDACGHDGDSFCYSCSQCDFDLHLPCTAALGSSAIIDAASQWFYLCRAYDFGGHIVCFVSDDVHAPNKIAKGSQTEHVNMGQQLLDLQLQVQASMMTADIMVQGARAVANLALDSGPYQCSYYDSGPLPSQYAAMANSMVMNNLALYAKIQGMFAAPPLKSLLPHPAPPSSSAPSPAPSVFIAMSSVAVELQAIRIAAKVAPAAKFRPSVLFDHRTTSDIDLRSIEDT</sequence>
<feature type="transmembrane region" description="Helical" evidence="2">
    <location>
        <begin position="415"/>
        <end position="434"/>
    </location>
</feature>
<dbReference type="SUPFAM" id="SSF57889">
    <property type="entry name" value="Cysteine-rich domain"/>
    <property type="match status" value="1"/>
</dbReference>
<evidence type="ECO:0000256" key="2">
    <source>
        <dbReference type="SAM" id="Phobius"/>
    </source>
</evidence>
<dbReference type="Pfam" id="PF03107">
    <property type="entry name" value="C1_2"/>
    <property type="match status" value="1"/>
</dbReference>
<dbReference type="InterPro" id="IPR046349">
    <property type="entry name" value="C1-like_sf"/>
</dbReference>